<feature type="compositionally biased region" description="Polar residues" evidence="1">
    <location>
        <begin position="209"/>
        <end position="219"/>
    </location>
</feature>
<feature type="compositionally biased region" description="Polar residues" evidence="1">
    <location>
        <begin position="319"/>
        <end position="338"/>
    </location>
</feature>
<dbReference type="Proteomes" id="UP000030747">
    <property type="component" value="Unassembled WGS sequence"/>
</dbReference>
<proteinExistence type="predicted"/>
<evidence type="ECO:0000256" key="1">
    <source>
        <dbReference type="SAM" id="MobiDB-lite"/>
    </source>
</evidence>
<organism evidence="2 3">
    <name type="scientific">Eimeria tenella</name>
    <name type="common">Coccidian parasite</name>
    <dbReference type="NCBI Taxonomy" id="5802"/>
    <lineage>
        <taxon>Eukaryota</taxon>
        <taxon>Sar</taxon>
        <taxon>Alveolata</taxon>
        <taxon>Apicomplexa</taxon>
        <taxon>Conoidasida</taxon>
        <taxon>Coccidia</taxon>
        <taxon>Eucoccidiorida</taxon>
        <taxon>Eimeriorina</taxon>
        <taxon>Eimeriidae</taxon>
        <taxon>Eimeria</taxon>
    </lineage>
</organism>
<feature type="compositionally biased region" description="Polar residues" evidence="1">
    <location>
        <begin position="425"/>
        <end position="440"/>
    </location>
</feature>
<protein>
    <submittedName>
        <fullName evidence="2">Uncharacterized protein</fullName>
    </submittedName>
</protein>
<feature type="region of interest" description="Disordered" evidence="1">
    <location>
        <begin position="319"/>
        <end position="342"/>
    </location>
</feature>
<feature type="region of interest" description="Disordered" evidence="1">
    <location>
        <begin position="901"/>
        <end position="931"/>
    </location>
</feature>
<evidence type="ECO:0000313" key="3">
    <source>
        <dbReference type="Proteomes" id="UP000030747"/>
    </source>
</evidence>
<feature type="compositionally biased region" description="Low complexity" evidence="1">
    <location>
        <begin position="697"/>
        <end position="770"/>
    </location>
</feature>
<keyword evidence="3" id="KW-1185">Reference proteome</keyword>
<feature type="compositionally biased region" description="Basic residues" evidence="1">
    <location>
        <begin position="918"/>
        <end position="931"/>
    </location>
</feature>
<feature type="compositionally biased region" description="Low complexity" evidence="1">
    <location>
        <begin position="802"/>
        <end position="834"/>
    </location>
</feature>
<name>U6KYS6_EIMTE</name>
<feature type="region of interest" description="Disordered" evidence="1">
    <location>
        <begin position="425"/>
        <end position="445"/>
    </location>
</feature>
<dbReference type="GeneID" id="25254277"/>
<dbReference type="VEuPathDB" id="ToxoDB:ETH_00025905"/>
<accession>U6KYS6</accession>
<reference evidence="2" key="1">
    <citation type="submission" date="2013-10" db="EMBL/GenBank/DDBJ databases">
        <title>Genomic analysis of the causative agents of coccidiosis in chickens.</title>
        <authorList>
            <person name="Reid A.J."/>
            <person name="Blake D."/>
            <person name="Billington K."/>
            <person name="Browne H."/>
            <person name="Dunn M."/>
            <person name="Hung S."/>
            <person name="Kawahara F."/>
            <person name="Miranda-Saavedra D."/>
            <person name="Mourier T."/>
            <person name="Nagra H."/>
            <person name="Otto T.D."/>
            <person name="Rawlings N."/>
            <person name="Sanchez A."/>
            <person name="Sanders M."/>
            <person name="Subramaniam C."/>
            <person name="Tay Y."/>
            <person name="Dear P."/>
            <person name="Doerig C."/>
            <person name="Gruber A."/>
            <person name="Parkinson J."/>
            <person name="Shirley M."/>
            <person name="Wan K.L."/>
            <person name="Berriman M."/>
            <person name="Tomley F."/>
            <person name="Pain A."/>
        </authorList>
    </citation>
    <scope>NUCLEOTIDE SEQUENCE [LARGE SCALE GENOMIC DNA]</scope>
    <source>
        <strain evidence="2">Houghton</strain>
    </source>
</reference>
<dbReference type="OrthoDB" id="348702at2759"/>
<dbReference type="AlphaFoldDB" id="U6KYS6"/>
<dbReference type="EMBL" id="HG675752">
    <property type="protein sequence ID" value="CDJ43116.1"/>
    <property type="molecule type" value="Genomic_DNA"/>
</dbReference>
<dbReference type="OMA" id="PASACIH"/>
<feature type="compositionally biased region" description="Polar residues" evidence="1">
    <location>
        <begin position="771"/>
        <end position="782"/>
    </location>
</feature>
<feature type="region of interest" description="Disordered" evidence="1">
    <location>
        <begin position="381"/>
        <end position="402"/>
    </location>
</feature>
<evidence type="ECO:0000313" key="2">
    <source>
        <dbReference type="EMBL" id="CDJ43116.1"/>
    </source>
</evidence>
<feature type="region of interest" description="Disordered" evidence="1">
    <location>
        <begin position="1"/>
        <end position="53"/>
    </location>
</feature>
<feature type="compositionally biased region" description="Basic and acidic residues" evidence="1">
    <location>
        <begin position="126"/>
        <end position="138"/>
    </location>
</feature>
<feature type="region of interest" description="Disordered" evidence="1">
    <location>
        <begin position="125"/>
        <end position="220"/>
    </location>
</feature>
<feature type="compositionally biased region" description="Low complexity" evidence="1">
    <location>
        <begin position="843"/>
        <end position="853"/>
    </location>
</feature>
<dbReference type="VEuPathDB" id="ToxoDB:ETH2_1467100"/>
<dbReference type="RefSeq" id="XP_013233866.1">
    <property type="nucleotide sequence ID" value="XM_013378412.1"/>
</dbReference>
<gene>
    <name evidence="2" type="ORF">ETH_00025905</name>
</gene>
<feature type="region of interest" description="Disordered" evidence="1">
    <location>
        <begin position="802"/>
        <end position="853"/>
    </location>
</feature>
<feature type="region of interest" description="Disordered" evidence="1">
    <location>
        <begin position="684"/>
        <end position="786"/>
    </location>
</feature>
<reference evidence="2" key="2">
    <citation type="submission" date="2013-10" db="EMBL/GenBank/DDBJ databases">
        <authorList>
            <person name="Aslett M."/>
        </authorList>
    </citation>
    <scope>NUCLEOTIDE SEQUENCE [LARGE SCALE GENOMIC DNA]</scope>
    <source>
        <strain evidence="2">Houghton</strain>
    </source>
</reference>
<sequence>MPCSSTDDGAWGGTLTTSPLARETDASTAMVAGRTEGSRRPQQRQHWEGDGPKAATWRLRCSSLPGHVTDNSCRDPLTSSAVALDGTRGFVAGVARNTNSSVVPLNPFRPLMPMQVASATIAAREVAQDERSDRRGSDGESDLDFFTPLSSPLREFTTPPLPVAGVMQTDSSDEQQQHLTQQRSFTKFGKSGVTATSLLPGTSVDDPQHQSTSTSSLPTTKGCGLLLGRFPLRRRHMSADCGSSFMQQTKHHHSHIPVLEPEAAAAAGLHLLAKTVASAAAKDKVALTSRIARPPVPSRCIRRPIVHDGQKRMPLWVQQHQPQNVAQPSQQHRSQQGLQREAADEELRMPLVPPPAPLSPLLARARVAPPTMGCVPAYSEDAASTAPTAVAPDASVTTGSREAATGCLQPLSVTRSVPAVREETQLLNEPPSNSLLTSCRQQDQQEAPKQQQYACQEQDQQQEQECDKDESVQCAKRRRFSVERNASTCSLPYGQAAIAIPPVSTTSATESSDSSGSQLYRNQERVEQATTLDELHFSSHRKRKRGECSTRQLLMLQPHATAADAALLDVLGTALTAEETRELRMQQQKEAEEAAAAAAAAAEVAARERTAAAAAAEASAARAVEVAAAEEATSHAKVQLKAAQGTAVANTPVTIPTSAGDPQQSTLLVSGSTAAVAPRPAAACTPLFGSAKPTEPQPLQQQQQQPQRQQLQQQPPQSQQLQQRTPHSQQVQQQAPQSQQLQQQAPQSQQLQQQAPQSQQLQALQPQQLQGTPASIPTSGDLSASHARPKLRIRRANGPLAGAAAGAPAAGPGASTAAQASLGISQQQQQVQQQFGARNPVAQQQSPHQQQMDVQGPVFQVPQAQLHQQRIQQAQLQPQLQQPASGNLGLGLAEFGPTKLTEVADGGSNPFAFVAGRGRGRGGRRGGVRRR</sequence>